<dbReference type="Pfam" id="PF05697">
    <property type="entry name" value="Trigger_N"/>
    <property type="match status" value="1"/>
</dbReference>
<comment type="function">
    <text evidence="11">Involved in protein export. Acts as a chaperone by maintaining the newly synthesized protein in an open conformation. Functions as a peptidyl-prolyl cis-trans isomerase.</text>
</comment>
<proteinExistence type="inferred from homology"/>
<dbReference type="EMBL" id="DQWS01000190">
    <property type="protein sequence ID" value="HDD53442.1"/>
    <property type="molecule type" value="Genomic_DNA"/>
</dbReference>
<keyword evidence="11" id="KW-0963">Cytoplasm</keyword>
<dbReference type="Proteomes" id="UP000885690">
    <property type="component" value="Unassembled WGS sequence"/>
</dbReference>
<dbReference type="InterPro" id="IPR008881">
    <property type="entry name" value="Trigger_fac_ribosome-bd_bac"/>
</dbReference>
<evidence type="ECO:0000256" key="5">
    <source>
        <dbReference type="ARBA" id="ARBA00022618"/>
    </source>
</evidence>
<dbReference type="Gene3D" id="1.10.3120.10">
    <property type="entry name" value="Trigger factor, C-terminal domain"/>
    <property type="match status" value="1"/>
</dbReference>
<evidence type="ECO:0000259" key="15">
    <source>
        <dbReference type="PROSITE" id="PS50059"/>
    </source>
</evidence>
<feature type="region of interest" description="Disordered" evidence="14">
    <location>
        <begin position="422"/>
        <end position="446"/>
    </location>
</feature>
<keyword evidence="7 11" id="KW-0143">Chaperone</keyword>
<evidence type="ECO:0000256" key="6">
    <source>
        <dbReference type="ARBA" id="ARBA00023110"/>
    </source>
</evidence>
<evidence type="ECO:0000256" key="2">
    <source>
        <dbReference type="ARBA" id="ARBA00005464"/>
    </source>
</evidence>
<dbReference type="PIRSF" id="PIRSF003095">
    <property type="entry name" value="Trigger_factor"/>
    <property type="match status" value="1"/>
</dbReference>
<evidence type="ECO:0000313" key="16">
    <source>
        <dbReference type="EMBL" id="HDD53442.1"/>
    </source>
</evidence>
<dbReference type="PANTHER" id="PTHR30560">
    <property type="entry name" value="TRIGGER FACTOR CHAPERONE AND PEPTIDYL-PROLYL CIS/TRANS ISOMERASE"/>
    <property type="match status" value="1"/>
</dbReference>
<dbReference type="GO" id="GO:0043335">
    <property type="term" value="P:protein unfolding"/>
    <property type="evidence" value="ECO:0007669"/>
    <property type="project" value="TreeGrafter"/>
</dbReference>
<dbReference type="InterPro" id="IPR005215">
    <property type="entry name" value="Trig_fac"/>
</dbReference>
<dbReference type="HAMAP" id="MF_00303">
    <property type="entry name" value="Trigger_factor_Tig"/>
    <property type="match status" value="1"/>
</dbReference>
<dbReference type="GO" id="GO:0044183">
    <property type="term" value="F:protein folding chaperone"/>
    <property type="evidence" value="ECO:0007669"/>
    <property type="project" value="TreeGrafter"/>
</dbReference>
<evidence type="ECO:0000256" key="10">
    <source>
        <dbReference type="ARBA" id="ARBA00029986"/>
    </source>
</evidence>
<dbReference type="Gene3D" id="3.30.70.1050">
    <property type="entry name" value="Trigger factor ribosome-binding domain"/>
    <property type="match status" value="1"/>
</dbReference>
<dbReference type="PROSITE" id="PS50059">
    <property type="entry name" value="FKBP_PPIASE"/>
    <property type="match status" value="1"/>
</dbReference>
<keyword evidence="9 11" id="KW-0131">Cell cycle</keyword>
<feature type="compositionally biased region" description="Acidic residues" evidence="14">
    <location>
        <begin position="429"/>
        <end position="439"/>
    </location>
</feature>
<dbReference type="InterPro" id="IPR008880">
    <property type="entry name" value="Trigger_fac_C"/>
</dbReference>
<evidence type="ECO:0000256" key="4">
    <source>
        <dbReference type="ARBA" id="ARBA00016902"/>
    </source>
</evidence>
<comment type="catalytic activity">
    <reaction evidence="1 11 12">
        <text>[protein]-peptidylproline (omega=180) = [protein]-peptidylproline (omega=0)</text>
        <dbReference type="Rhea" id="RHEA:16237"/>
        <dbReference type="Rhea" id="RHEA-COMP:10747"/>
        <dbReference type="Rhea" id="RHEA-COMP:10748"/>
        <dbReference type="ChEBI" id="CHEBI:83833"/>
        <dbReference type="ChEBI" id="CHEBI:83834"/>
        <dbReference type="EC" id="5.2.1.8"/>
    </reaction>
</comment>
<protein>
    <recommendedName>
        <fullName evidence="4 11">Trigger factor</fullName>
        <shortName evidence="11">TF</shortName>
        <ecNumber evidence="3 11">5.2.1.8</ecNumber>
    </recommendedName>
    <alternativeName>
        <fullName evidence="10 11">PPIase</fullName>
    </alternativeName>
</protein>
<dbReference type="GO" id="GO:0003755">
    <property type="term" value="F:peptidyl-prolyl cis-trans isomerase activity"/>
    <property type="evidence" value="ECO:0007669"/>
    <property type="project" value="UniProtKB-UniRule"/>
</dbReference>
<sequence>MKVTVEEAAPCKKKIHVEVPKEEVDRKFQEIYGELKQKAQLPGFRPGRAPLSLLRARFGPYVRDQVLEKLLPEAYENALEEAGVKPALEPKIPQIELEEGKEFRMVIEVETEPEFELGEYTDLEVEEKSYSPSEEEVEKFLERMREQKATLSDREDGVAQEGDLVVIDYQVELDGEPVEGKKGEGMSLILGRKETVPGFEEGILGHKVGETFPVDVEFPEDHYDKDLAGKKGCFVVTLKEVKKRELPSLDDEFAKSMGFSSLEELKESVRKDLQKEYDRKAREEMVEGLKERLVARYDFPLPPSLVEERVARRLDDEKFKFRLRGMDPDKANVDWEERKKELEEEVIKEVRFSYILSKIAQAEGIKVEEDDLREEVEKVAQRLQRPLEEVADLMYRSGRLQGLSLDMLHERVLDFLLEKAREATSQDESVAEVAEEEESRNESEGE</sequence>
<keyword evidence="6 11" id="KW-0697">Rotamase</keyword>
<reference evidence="16" key="1">
    <citation type="journal article" date="2020" name="mSystems">
        <title>Genome- and Community-Level Interaction Insights into Carbon Utilization and Element Cycling Functions of Hydrothermarchaeota in Hydrothermal Sediment.</title>
        <authorList>
            <person name="Zhou Z."/>
            <person name="Liu Y."/>
            <person name="Xu W."/>
            <person name="Pan J."/>
            <person name="Luo Z.H."/>
            <person name="Li M."/>
        </authorList>
    </citation>
    <scope>NUCLEOTIDE SEQUENCE [LARGE SCALE GENOMIC DNA]</scope>
    <source>
        <strain evidence="16">HyVt-115</strain>
    </source>
</reference>
<dbReference type="GO" id="GO:0005737">
    <property type="term" value="C:cytoplasm"/>
    <property type="evidence" value="ECO:0007669"/>
    <property type="project" value="UniProtKB-SubCell"/>
</dbReference>
<keyword evidence="8 11" id="KW-0413">Isomerase</keyword>
<gene>
    <name evidence="11 16" type="primary">tig</name>
    <name evidence="16" type="ORF">ENF32_05180</name>
</gene>
<dbReference type="InterPro" id="IPR027304">
    <property type="entry name" value="Trigger_fact/SurA_dom_sf"/>
</dbReference>
<dbReference type="GO" id="GO:0043022">
    <property type="term" value="F:ribosome binding"/>
    <property type="evidence" value="ECO:0007669"/>
    <property type="project" value="TreeGrafter"/>
</dbReference>
<evidence type="ECO:0000256" key="13">
    <source>
        <dbReference type="RuleBase" id="RU003914"/>
    </source>
</evidence>
<dbReference type="InterPro" id="IPR001179">
    <property type="entry name" value="PPIase_FKBP_dom"/>
</dbReference>
<dbReference type="GO" id="GO:0015031">
    <property type="term" value="P:protein transport"/>
    <property type="evidence" value="ECO:0007669"/>
    <property type="project" value="UniProtKB-UniRule"/>
</dbReference>
<dbReference type="InterPro" id="IPR037041">
    <property type="entry name" value="Trigger_fac_C_sf"/>
</dbReference>
<dbReference type="SUPFAM" id="SSF102735">
    <property type="entry name" value="Trigger factor ribosome-binding domain"/>
    <property type="match status" value="1"/>
</dbReference>
<evidence type="ECO:0000256" key="8">
    <source>
        <dbReference type="ARBA" id="ARBA00023235"/>
    </source>
</evidence>
<evidence type="ECO:0000256" key="1">
    <source>
        <dbReference type="ARBA" id="ARBA00000971"/>
    </source>
</evidence>
<accession>A0A7C0U6S6</accession>
<dbReference type="Pfam" id="PF00254">
    <property type="entry name" value="FKBP_C"/>
    <property type="match status" value="1"/>
</dbReference>
<dbReference type="NCBIfam" id="TIGR00115">
    <property type="entry name" value="tig"/>
    <property type="match status" value="1"/>
</dbReference>
<dbReference type="InterPro" id="IPR036611">
    <property type="entry name" value="Trigger_fac_ribosome-bd_sf"/>
</dbReference>
<dbReference type="Gene3D" id="3.10.50.40">
    <property type="match status" value="1"/>
</dbReference>
<evidence type="ECO:0000256" key="14">
    <source>
        <dbReference type="SAM" id="MobiDB-lite"/>
    </source>
</evidence>
<keyword evidence="5 11" id="KW-0132">Cell division</keyword>
<dbReference type="GO" id="GO:0051083">
    <property type="term" value="P:'de novo' cotranslational protein folding"/>
    <property type="evidence" value="ECO:0007669"/>
    <property type="project" value="TreeGrafter"/>
</dbReference>
<feature type="domain" description="PPIase FKBP-type" evidence="15">
    <location>
        <begin position="162"/>
        <end position="217"/>
    </location>
</feature>
<dbReference type="InterPro" id="IPR046357">
    <property type="entry name" value="PPIase_dom_sf"/>
</dbReference>
<comment type="similarity">
    <text evidence="2 11 13">Belongs to the FKBP-type PPIase family. Tig subfamily.</text>
</comment>
<comment type="domain">
    <text evidence="11">Consists of 3 domains; the N-terminus binds the ribosome, the middle domain has PPIase activity, while the C-terminus has intrinsic chaperone activity on its own.</text>
</comment>
<evidence type="ECO:0000256" key="7">
    <source>
        <dbReference type="ARBA" id="ARBA00023186"/>
    </source>
</evidence>
<dbReference type="EC" id="5.2.1.8" evidence="3 11"/>
<dbReference type="AlphaFoldDB" id="A0A7C0U6S6"/>
<dbReference type="GO" id="GO:0051301">
    <property type="term" value="P:cell division"/>
    <property type="evidence" value="ECO:0007669"/>
    <property type="project" value="UniProtKB-KW"/>
</dbReference>
<dbReference type="PANTHER" id="PTHR30560:SF3">
    <property type="entry name" value="TRIGGER FACTOR-LIKE PROTEIN TIG, CHLOROPLASTIC"/>
    <property type="match status" value="1"/>
</dbReference>
<dbReference type="SUPFAM" id="SSF54534">
    <property type="entry name" value="FKBP-like"/>
    <property type="match status" value="1"/>
</dbReference>
<dbReference type="Pfam" id="PF05698">
    <property type="entry name" value="Trigger_C"/>
    <property type="match status" value="1"/>
</dbReference>
<organism evidence="16">
    <name type="scientific">Thermosulfidibacter takaii</name>
    <dbReference type="NCBI Taxonomy" id="412593"/>
    <lineage>
        <taxon>Bacteria</taxon>
        <taxon>Pseudomonadati</taxon>
        <taxon>Thermosulfidibacterota</taxon>
        <taxon>Thermosulfidibacteria</taxon>
        <taxon>Thermosulfidibacterales</taxon>
        <taxon>Thermosulfidibacteraceae</taxon>
    </lineage>
</organism>
<evidence type="ECO:0000256" key="9">
    <source>
        <dbReference type="ARBA" id="ARBA00023306"/>
    </source>
</evidence>
<dbReference type="FunFam" id="3.10.50.40:FF:000001">
    <property type="entry name" value="Trigger factor"/>
    <property type="match status" value="1"/>
</dbReference>
<dbReference type="SUPFAM" id="SSF109998">
    <property type="entry name" value="Triger factor/SurA peptide-binding domain-like"/>
    <property type="match status" value="1"/>
</dbReference>
<evidence type="ECO:0000256" key="12">
    <source>
        <dbReference type="PROSITE-ProRule" id="PRU00277"/>
    </source>
</evidence>
<evidence type="ECO:0000256" key="11">
    <source>
        <dbReference type="HAMAP-Rule" id="MF_00303"/>
    </source>
</evidence>
<evidence type="ECO:0000256" key="3">
    <source>
        <dbReference type="ARBA" id="ARBA00013194"/>
    </source>
</evidence>
<comment type="caution">
    <text evidence="16">The sequence shown here is derived from an EMBL/GenBank/DDBJ whole genome shotgun (WGS) entry which is preliminary data.</text>
</comment>
<name>A0A7C0U6S6_9BACT</name>
<comment type="subcellular location">
    <subcellularLocation>
        <location evidence="11">Cytoplasm</location>
    </subcellularLocation>
    <text evidence="11">About half TF is bound to the ribosome near the polypeptide exit tunnel while the other half is free in the cytoplasm.</text>
</comment>